<evidence type="ECO:0000313" key="9">
    <source>
        <dbReference type="EMBL" id="TQV74214.1"/>
    </source>
</evidence>
<keyword evidence="5 8" id="KW-1133">Transmembrane helix</keyword>
<evidence type="ECO:0000256" key="7">
    <source>
        <dbReference type="RuleBase" id="RU003879"/>
    </source>
</evidence>
<keyword evidence="6 8" id="KW-0472">Membrane</keyword>
<keyword evidence="7" id="KW-0813">Transport</keyword>
<evidence type="ECO:0000256" key="3">
    <source>
        <dbReference type="ARBA" id="ARBA00022475"/>
    </source>
</evidence>
<dbReference type="GO" id="GO:0005886">
    <property type="term" value="C:plasma membrane"/>
    <property type="evidence" value="ECO:0007669"/>
    <property type="project" value="UniProtKB-SubCell"/>
</dbReference>
<keyword evidence="4 7" id="KW-0812">Transmembrane</keyword>
<comment type="caution">
    <text evidence="9">The sequence shown here is derived from an EMBL/GenBank/DDBJ whole genome shotgun (WGS) entry which is preliminary data.</text>
</comment>
<accession>A0A545TAK1</accession>
<name>A0A545TAK1_9GAMM</name>
<dbReference type="EMBL" id="VHSG01000017">
    <property type="protein sequence ID" value="TQV74214.1"/>
    <property type="molecule type" value="Genomic_DNA"/>
</dbReference>
<dbReference type="AlphaFoldDB" id="A0A545TAK1"/>
<dbReference type="RefSeq" id="WP_142905437.1">
    <property type="nucleotide sequence ID" value="NZ_ML660096.1"/>
</dbReference>
<sequence length="193" mass="20755">MIPNSINTPVLSATEVKKPKFAPKLNLVALMDIFTILVFFLLLNTGDADRLQNAKFVSLPDSSSASVPHVEATIVIDAEEVWLNDELVVTVADIGTDSKSIEPLAEALQSYIAKRGEPTNYEKVNGLAVTIMGDKSVPFSLLERVMKTCSTENFRDISLAVNRVVARQIAAQPANAEPLVSLSKSGAGSLGDR</sequence>
<dbReference type="InterPro" id="IPR003400">
    <property type="entry name" value="ExbD"/>
</dbReference>
<evidence type="ECO:0000256" key="8">
    <source>
        <dbReference type="SAM" id="Phobius"/>
    </source>
</evidence>
<dbReference type="Proteomes" id="UP000319732">
    <property type="component" value="Unassembled WGS sequence"/>
</dbReference>
<comment type="subcellular location">
    <subcellularLocation>
        <location evidence="1">Cell membrane</location>
        <topology evidence="1">Single-pass membrane protein</topology>
    </subcellularLocation>
    <subcellularLocation>
        <location evidence="7">Cell membrane</location>
        <topology evidence="7">Single-pass type II membrane protein</topology>
    </subcellularLocation>
</comment>
<keyword evidence="3" id="KW-1003">Cell membrane</keyword>
<dbReference type="GO" id="GO:0015031">
    <property type="term" value="P:protein transport"/>
    <property type="evidence" value="ECO:0007669"/>
    <property type="project" value="UniProtKB-KW"/>
</dbReference>
<evidence type="ECO:0000313" key="10">
    <source>
        <dbReference type="Proteomes" id="UP000319732"/>
    </source>
</evidence>
<evidence type="ECO:0000256" key="5">
    <source>
        <dbReference type="ARBA" id="ARBA00022989"/>
    </source>
</evidence>
<proteinExistence type="inferred from homology"/>
<dbReference type="GO" id="GO:0022857">
    <property type="term" value="F:transmembrane transporter activity"/>
    <property type="evidence" value="ECO:0007669"/>
    <property type="project" value="InterPro"/>
</dbReference>
<evidence type="ECO:0000256" key="1">
    <source>
        <dbReference type="ARBA" id="ARBA00004162"/>
    </source>
</evidence>
<evidence type="ECO:0000256" key="6">
    <source>
        <dbReference type="ARBA" id="ARBA00023136"/>
    </source>
</evidence>
<organism evidence="9 10">
    <name type="scientific">Exilibacterium tricleocarpae</name>
    <dbReference type="NCBI Taxonomy" id="2591008"/>
    <lineage>
        <taxon>Bacteria</taxon>
        <taxon>Pseudomonadati</taxon>
        <taxon>Pseudomonadota</taxon>
        <taxon>Gammaproteobacteria</taxon>
        <taxon>Cellvibrionales</taxon>
        <taxon>Cellvibrionaceae</taxon>
        <taxon>Exilibacterium</taxon>
    </lineage>
</organism>
<dbReference type="OrthoDB" id="5294637at2"/>
<protein>
    <submittedName>
        <fullName evidence="9">Biopolymer transporter ExbD</fullName>
    </submittedName>
</protein>
<feature type="transmembrane region" description="Helical" evidence="8">
    <location>
        <begin position="25"/>
        <end position="43"/>
    </location>
</feature>
<keyword evidence="7" id="KW-0653">Protein transport</keyword>
<dbReference type="Pfam" id="PF02472">
    <property type="entry name" value="ExbD"/>
    <property type="match status" value="1"/>
</dbReference>
<gene>
    <name evidence="9" type="ORF">FKG94_16540</name>
</gene>
<evidence type="ECO:0000256" key="4">
    <source>
        <dbReference type="ARBA" id="ARBA00022692"/>
    </source>
</evidence>
<comment type="similarity">
    <text evidence="2 7">Belongs to the ExbD/TolR family.</text>
</comment>
<keyword evidence="10" id="KW-1185">Reference proteome</keyword>
<evidence type="ECO:0000256" key="2">
    <source>
        <dbReference type="ARBA" id="ARBA00005811"/>
    </source>
</evidence>
<reference evidence="9 10" key="1">
    <citation type="submission" date="2019-06" db="EMBL/GenBank/DDBJ databases">
        <title>Whole genome sequence for Cellvibrionaceae sp. R142.</title>
        <authorList>
            <person name="Wang G."/>
        </authorList>
    </citation>
    <scope>NUCLEOTIDE SEQUENCE [LARGE SCALE GENOMIC DNA]</scope>
    <source>
        <strain evidence="9 10">R142</strain>
    </source>
</reference>